<name>A0AAV2RFE6_MEGNR</name>
<dbReference type="AlphaFoldDB" id="A0AAV2RFE6"/>
<feature type="region of interest" description="Disordered" evidence="1">
    <location>
        <begin position="468"/>
        <end position="505"/>
    </location>
</feature>
<feature type="compositionally biased region" description="Basic and acidic residues" evidence="1">
    <location>
        <begin position="468"/>
        <end position="488"/>
    </location>
</feature>
<accession>A0AAV2RFE6</accession>
<reference evidence="2 3" key="1">
    <citation type="submission" date="2024-05" db="EMBL/GenBank/DDBJ databases">
        <authorList>
            <person name="Wallberg A."/>
        </authorList>
    </citation>
    <scope>NUCLEOTIDE SEQUENCE [LARGE SCALE GENOMIC DNA]</scope>
</reference>
<evidence type="ECO:0000313" key="3">
    <source>
        <dbReference type="Proteomes" id="UP001497623"/>
    </source>
</evidence>
<sequence>MASSGGGGRGGEGCTSDGTGGRGEGSAAVGSVSAAVRPGPGEPSSSGEPLSGKERVQQGHATTQSLTDNHADESSNHETKSTSDKDSGVHIVETSIQSTNKISDIETVNKIYTKEEINFGESKGSEIVAREELKIEKEKLENNNYDSKISEILYVHTPSSAEKKREIETGKFTEIAVQSLQQEGELFTLISDSQDETSKEEEIKHDVDILIIEAVESGKLSGRRSSKFEIVNEIIDSPKHENNKNILVRRDSKFEIVNEKSENIDSTKYEFEIVKESIVSNNKKQERLLERSDSEFRIENETGHKYNMQYSKTLPDDVDNIETKIIQRIPHREPEFKIENEVNTSSVQEEKYFEKNYNPNSSKFISNNTLSNLKAEPKEEHSNKLISEDHTFNISERIDTGLITRAETELKHIGLDEDTTEENSQFTGDISDILYIYSDGEGLENESVNDANIYQKQNSLAKEIENYWNKKPDSESKFPKNSEGKENENQNVPGSNLSASKKQIKTDRNILSSQIPISNKTEFISNENSEILVIHDTEDEYVPEKSKSRNKNSSYRHMSKINRPKIEGKMANGGATKKAIKNK</sequence>
<evidence type="ECO:0000313" key="2">
    <source>
        <dbReference type="EMBL" id="CAL4122629.1"/>
    </source>
</evidence>
<comment type="caution">
    <text evidence="2">The sequence shown here is derived from an EMBL/GenBank/DDBJ whole genome shotgun (WGS) entry which is preliminary data.</text>
</comment>
<feature type="region of interest" description="Disordered" evidence="1">
    <location>
        <begin position="1"/>
        <end position="92"/>
    </location>
</feature>
<protein>
    <submittedName>
        <fullName evidence="2">Uncharacterized protein</fullName>
    </submittedName>
</protein>
<feature type="compositionally biased region" description="Gly residues" evidence="1">
    <location>
        <begin position="1"/>
        <end position="24"/>
    </location>
</feature>
<feature type="compositionally biased region" description="Low complexity" evidence="1">
    <location>
        <begin position="25"/>
        <end position="50"/>
    </location>
</feature>
<feature type="region of interest" description="Disordered" evidence="1">
    <location>
        <begin position="540"/>
        <end position="583"/>
    </location>
</feature>
<proteinExistence type="predicted"/>
<organism evidence="2 3">
    <name type="scientific">Meganyctiphanes norvegica</name>
    <name type="common">Northern krill</name>
    <name type="synonym">Thysanopoda norvegica</name>
    <dbReference type="NCBI Taxonomy" id="48144"/>
    <lineage>
        <taxon>Eukaryota</taxon>
        <taxon>Metazoa</taxon>
        <taxon>Ecdysozoa</taxon>
        <taxon>Arthropoda</taxon>
        <taxon>Crustacea</taxon>
        <taxon>Multicrustacea</taxon>
        <taxon>Malacostraca</taxon>
        <taxon>Eumalacostraca</taxon>
        <taxon>Eucarida</taxon>
        <taxon>Euphausiacea</taxon>
        <taxon>Euphausiidae</taxon>
        <taxon>Meganyctiphanes</taxon>
    </lineage>
</organism>
<keyword evidence="3" id="KW-1185">Reference proteome</keyword>
<evidence type="ECO:0000256" key="1">
    <source>
        <dbReference type="SAM" id="MobiDB-lite"/>
    </source>
</evidence>
<feature type="compositionally biased region" description="Polar residues" evidence="1">
    <location>
        <begin position="489"/>
        <end position="501"/>
    </location>
</feature>
<dbReference type="EMBL" id="CAXKWB010020496">
    <property type="protein sequence ID" value="CAL4122629.1"/>
    <property type="molecule type" value="Genomic_DNA"/>
</dbReference>
<feature type="compositionally biased region" description="Polar residues" evidence="1">
    <location>
        <begin position="59"/>
        <end position="68"/>
    </location>
</feature>
<dbReference type="Proteomes" id="UP001497623">
    <property type="component" value="Unassembled WGS sequence"/>
</dbReference>
<feature type="non-terminal residue" evidence="2">
    <location>
        <position position="583"/>
    </location>
</feature>
<gene>
    <name evidence="2" type="ORF">MNOR_LOCUS23351</name>
</gene>
<feature type="compositionally biased region" description="Basic and acidic residues" evidence="1">
    <location>
        <begin position="69"/>
        <end position="88"/>
    </location>
</feature>